<dbReference type="GO" id="GO:0020037">
    <property type="term" value="F:heme binding"/>
    <property type="evidence" value="ECO:0007669"/>
    <property type="project" value="InterPro"/>
</dbReference>
<reference evidence="2 3" key="1">
    <citation type="submission" date="2014-07" db="EMBL/GenBank/DDBJ databases">
        <title>Genomic and transcriptomic analysis on Apis cerana provide comprehensive insights into honey bee biology.</title>
        <authorList>
            <person name="Diao Q."/>
            <person name="Sun L."/>
            <person name="Zheng H."/>
            <person name="Zheng H."/>
            <person name="Xu S."/>
            <person name="Wang S."/>
            <person name="Zeng Z."/>
            <person name="Hu F."/>
            <person name="Su S."/>
            <person name="Wu J."/>
        </authorList>
    </citation>
    <scope>NUCLEOTIDE SEQUENCE [LARGE SCALE GENOMIC DNA]</scope>
    <source>
        <tissue evidence="2">Pupae without intestine</tissue>
    </source>
</reference>
<dbReference type="EMBL" id="KZ288400">
    <property type="protein sequence ID" value="PBC26298.1"/>
    <property type="molecule type" value="Genomic_DNA"/>
</dbReference>
<dbReference type="Pfam" id="PF03098">
    <property type="entry name" value="An_peroxidase"/>
    <property type="match status" value="1"/>
</dbReference>
<dbReference type="InterPro" id="IPR010255">
    <property type="entry name" value="Haem_peroxidase_sf"/>
</dbReference>
<sequence>MLINNLYDQQKKKKDNYLYGIDHDLQARARAGIEAERFTYQTKARYQNTKDAPCRIKGDRPCPPSKYRTPSGTCNNVRHPVWGARSAPFLKMLPPAYSDVTSQ</sequence>
<proteinExistence type="predicted"/>
<protein>
    <submittedName>
        <fullName evidence="2">Peroxidasin</fullName>
    </submittedName>
</protein>
<dbReference type="InterPro" id="IPR037120">
    <property type="entry name" value="Haem_peroxidase_sf_animal"/>
</dbReference>
<dbReference type="Proteomes" id="UP000242457">
    <property type="component" value="Unassembled WGS sequence"/>
</dbReference>
<dbReference type="GO" id="GO:0004601">
    <property type="term" value="F:peroxidase activity"/>
    <property type="evidence" value="ECO:0007669"/>
    <property type="project" value="UniProtKB-KW"/>
</dbReference>
<dbReference type="GO" id="GO:0006979">
    <property type="term" value="P:response to oxidative stress"/>
    <property type="evidence" value="ECO:0007669"/>
    <property type="project" value="InterPro"/>
</dbReference>
<dbReference type="SUPFAM" id="SSF48113">
    <property type="entry name" value="Heme-dependent peroxidases"/>
    <property type="match status" value="1"/>
</dbReference>
<keyword evidence="1" id="KW-0560">Oxidoreductase</keyword>
<dbReference type="PROSITE" id="PS50292">
    <property type="entry name" value="PEROXIDASE_3"/>
    <property type="match status" value="1"/>
</dbReference>
<evidence type="ECO:0000256" key="1">
    <source>
        <dbReference type="ARBA" id="ARBA00022559"/>
    </source>
</evidence>
<dbReference type="AlphaFoldDB" id="A0A2A3E3N5"/>
<name>A0A2A3E3N5_APICC</name>
<evidence type="ECO:0000313" key="2">
    <source>
        <dbReference type="EMBL" id="PBC26298.1"/>
    </source>
</evidence>
<keyword evidence="1" id="KW-0575">Peroxidase</keyword>
<keyword evidence="3" id="KW-1185">Reference proteome</keyword>
<organism evidence="2 3">
    <name type="scientific">Apis cerana cerana</name>
    <name type="common">Oriental honeybee</name>
    <dbReference type="NCBI Taxonomy" id="94128"/>
    <lineage>
        <taxon>Eukaryota</taxon>
        <taxon>Metazoa</taxon>
        <taxon>Ecdysozoa</taxon>
        <taxon>Arthropoda</taxon>
        <taxon>Hexapoda</taxon>
        <taxon>Insecta</taxon>
        <taxon>Pterygota</taxon>
        <taxon>Neoptera</taxon>
        <taxon>Endopterygota</taxon>
        <taxon>Hymenoptera</taxon>
        <taxon>Apocrita</taxon>
        <taxon>Aculeata</taxon>
        <taxon>Apoidea</taxon>
        <taxon>Anthophila</taxon>
        <taxon>Apidae</taxon>
        <taxon>Apis</taxon>
    </lineage>
</organism>
<dbReference type="STRING" id="94128.A0A2A3E3N5"/>
<dbReference type="Gene3D" id="1.10.640.10">
    <property type="entry name" value="Haem peroxidase domain superfamily, animal type"/>
    <property type="match status" value="1"/>
</dbReference>
<dbReference type="PANTHER" id="PTHR11475">
    <property type="entry name" value="OXIDASE/PEROXIDASE"/>
    <property type="match status" value="1"/>
</dbReference>
<evidence type="ECO:0000313" key="3">
    <source>
        <dbReference type="Proteomes" id="UP000242457"/>
    </source>
</evidence>
<dbReference type="PANTHER" id="PTHR11475:SF134">
    <property type="entry name" value="LD42267P"/>
    <property type="match status" value="1"/>
</dbReference>
<dbReference type="InterPro" id="IPR019791">
    <property type="entry name" value="Haem_peroxidase_animal"/>
</dbReference>
<dbReference type="OrthoDB" id="823504at2759"/>
<gene>
    <name evidence="2" type="ORF">APICC_09239</name>
</gene>
<accession>A0A2A3E3N5</accession>